<dbReference type="InterPro" id="IPR029033">
    <property type="entry name" value="His_PPase_superfam"/>
</dbReference>
<reference evidence="1 2" key="1">
    <citation type="submission" date="2018-09" db="EMBL/GenBank/DDBJ databases">
        <authorList>
            <person name="Wang F."/>
        </authorList>
    </citation>
    <scope>NUCLEOTIDE SEQUENCE [LARGE SCALE GENOMIC DNA]</scope>
    <source>
        <strain evidence="1 2">PLHSC7-2</strain>
    </source>
</reference>
<dbReference type="GO" id="GO:0101006">
    <property type="term" value="F:protein histidine phosphatase activity"/>
    <property type="evidence" value="ECO:0007669"/>
    <property type="project" value="InterPro"/>
</dbReference>
<keyword evidence="2" id="KW-1185">Reference proteome</keyword>
<reference evidence="1 2" key="2">
    <citation type="submission" date="2019-01" db="EMBL/GenBank/DDBJ databases">
        <title>Motilimonas pumilus sp. nov., isolated from the gut of sea cucumber (Apostichopus japonicus).</title>
        <authorList>
            <person name="Wang F.-Q."/>
            <person name="Ren L.-H."/>
            <person name="Lin Y.-W."/>
            <person name="Sun G.-H."/>
            <person name="Du Z.-J."/>
            <person name="Zhao J.-X."/>
            <person name="Liu X.-J."/>
            <person name="Liu L.-J."/>
        </authorList>
    </citation>
    <scope>NUCLEOTIDE SEQUENCE [LARGE SCALE GENOMIC DNA]</scope>
    <source>
        <strain evidence="1 2">PLHSC7-2</strain>
    </source>
</reference>
<comment type="caution">
    <text evidence="1">The sequence shown here is derived from an EMBL/GenBank/DDBJ whole genome shotgun (WGS) entry which is preliminary data.</text>
</comment>
<dbReference type="SUPFAM" id="SSF53254">
    <property type="entry name" value="Phosphoglycerate mutase-like"/>
    <property type="match status" value="1"/>
</dbReference>
<accession>A0A418YGA7</accession>
<gene>
    <name evidence="1" type="primary">sixA</name>
    <name evidence="1" type="ORF">D1Z90_07440</name>
</gene>
<sequence length="155" mass="16919">MQVYIMRHGQAEMLAKTDAQRPLTATGKHESEAMAHWLAPQLSHLEVIGHSPYLRAEQTFAAISPLLPTADKTVELQHLIPSGNVHKVTNFIYEMQQQGVKSLMLVSHLPLVGYLVAELCPSAGAPIFATSGIACVNIDDDLQGELQFLSAPHDL</sequence>
<dbReference type="SMART" id="SM00855">
    <property type="entry name" value="PGAM"/>
    <property type="match status" value="1"/>
</dbReference>
<dbReference type="Pfam" id="PF00300">
    <property type="entry name" value="His_Phos_1"/>
    <property type="match status" value="1"/>
</dbReference>
<organism evidence="1 2">
    <name type="scientific">Motilimonas pumila</name>
    <dbReference type="NCBI Taxonomy" id="2303987"/>
    <lineage>
        <taxon>Bacteria</taxon>
        <taxon>Pseudomonadati</taxon>
        <taxon>Pseudomonadota</taxon>
        <taxon>Gammaproteobacteria</taxon>
        <taxon>Alteromonadales</taxon>
        <taxon>Alteromonadales genera incertae sedis</taxon>
        <taxon>Motilimonas</taxon>
    </lineage>
</organism>
<dbReference type="Gene3D" id="3.40.50.1240">
    <property type="entry name" value="Phosphoglycerate mutase-like"/>
    <property type="match status" value="1"/>
</dbReference>
<dbReference type="NCBIfam" id="TIGR00249">
    <property type="entry name" value="sixA"/>
    <property type="match status" value="1"/>
</dbReference>
<name>A0A418YGA7_9GAMM</name>
<dbReference type="InterPro" id="IPR004449">
    <property type="entry name" value="SixA"/>
</dbReference>
<evidence type="ECO:0000313" key="2">
    <source>
        <dbReference type="Proteomes" id="UP000283255"/>
    </source>
</evidence>
<dbReference type="EMBL" id="QZCH01000007">
    <property type="protein sequence ID" value="RJG48685.1"/>
    <property type="molecule type" value="Genomic_DNA"/>
</dbReference>
<dbReference type="CDD" id="cd07067">
    <property type="entry name" value="HP_PGM_like"/>
    <property type="match status" value="1"/>
</dbReference>
<evidence type="ECO:0000313" key="1">
    <source>
        <dbReference type="EMBL" id="RJG48685.1"/>
    </source>
</evidence>
<dbReference type="AlphaFoldDB" id="A0A418YGA7"/>
<protein>
    <submittedName>
        <fullName evidence="1">Phosphohistidine phosphatase SixA</fullName>
    </submittedName>
</protein>
<dbReference type="InterPro" id="IPR013078">
    <property type="entry name" value="His_Pase_superF_clade-1"/>
</dbReference>
<dbReference type="RefSeq" id="WP_119910126.1">
    <property type="nucleotide sequence ID" value="NZ_QZCH01000007.1"/>
</dbReference>
<proteinExistence type="predicted"/>
<dbReference type="GO" id="GO:0005737">
    <property type="term" value="C:cytoplasm"/>
    <property type="evidence" value="ECO:0007669"/>
    <property type="project" value="InterPro"/>
</dbReference>
<dbReference type="OrthoDB" id="92610at2"/>
<dbReference type="Proteomes" id="UP000283255">
    <property type="component" value="Unassembled WGS sequence"/>
</dbReference>